<keyword evidence="2" id="KW-1133">Transmembrane helix</keyword>
<sequence>MGSESFPSGTRKPKVWVRVIAFAAVLATAWHIFASFLWIAPPSPLREVVPGSALSSYMLPMFGQSWSVFAPEPINGDFHFNVRAKVQGDDGELRETGWVSATDVELSMIRYNLTPPRGGLQSSEVASSYKTAYDKLEQVQRTTVGGDFAVDEWLVGLEAALENQAEAATQNADADEEPVEVNTAEIAQLVAEERRAAAYATQVARAIWGADVEEVQYRVSRQNVVPFADRHNADAERPEPSVILPGWRGPVVEEGQDDGNFAETFRKQYERNAE</sequence>
<gene>
    <name evidence="3" type="ORF">J4H85_05730</name>
</gene>
<proteinExistence type="predicted"/>
<evidence type="ECO:0000256" key="1">
    <source>
        <dbReference type="SAM" id="MobiDB-lite"/>
    </source>
</evidence>
<feature type="region of interest" description="Disordered" evidence="1">
    <location>
        <begin position="236"/>
        <end position="257"/>
    </location>
</feature>
<dbReference type="AlphaFoldDB" id="A0A939QIM0"/>
<keyword evidence="4" id="KW-1185">Reference proteome</keyword>
<organism evidence="3 4">
    <name type="scientific">Leucobacter tardus</name>
    <dbReference type="NCBI Taxonomy" id="501483"/>
    <lineage>
        <taxon>Bacteria</taxon>
        <taxon>Bacillati</taxon>
        <taxon>Actinomycetota</taxon>
        <taxon>Actinomycetes</taxon>
        <taxon>Micrococcales</taxon>
        <taxon>Microbacteriaceae</taxon>
        <taxon>Leucobacter</taxon>
    </lineage>
</organism>
<protein>
    <submittedName>
        <fullName evidence="3">Uncharacterized protein</fullName>
    </submittedName>
</protein>
<evidence type="ECO:0000313" key="4">
    <source>
        <dbReference type="Proteomes" id="UP000668403"/>
    </source>
</evidence>
<dbReference type="Pfam" id="PF19136">
    <property type="entry name" value="DUF5819"/>
    <property type="match status" value="1"/>
</dbReference>
<dbReference type="RefSeq" id="WP_208237779.1">
    <property type="nucleotide sequence ID" value="NZ_BAAAQU010000001.1"/>
</dbReference>
<evidence type="ECO:0000256" key="2">
    <source>
        <dbReference type="SAM" id="Phobius"/>
    </source>
</evidence>
<keyword evidence="2" id="KW-0472">Membrane</keyword>
<keyword evidence="2" id="KW-0812">Transmembrane</keyword>
<comment type="caution">
    <text evidence="3">The sequence shown here is derived from an EMBL/GenBank/DDBJ whole genome shotgun (WGS) entry which is preliminary data.</text>
</comment>
<dbReference type="InterPro" id="IPR043857">
    <property type="entry name" value="DUF5819"/>
</dbReference>
<feature type="transmembrane region" description="Helical" evidence="2">
    <location>
        <begin position="15"/>
        <end position="40"/>
    </location>
</feature>
<reference evidence="3" key="1">
    <citation type="submission" date="2021-03" db="EMBL/GenBank/DDBJ databases">
        <title>Leucobacter chromiisoli sp. nov., isolated from chromium-containing soil of chemical plant.</title>
        <authorList>
            <person name="Xu Z."/>
        </authorList>
    </citation>
    <scope>NUCLEOTIDE SEQUENCE</scope>
    <source>
        <strain evidence="3">K 70/01</strain>
    </source>
</reference>
<evidence type="ECO:0000313" key="3">
    <source>
        <dbReference type="EMBL" id="MBO2989494.1"/>
    </source>
</evidence>
<name>A0A939QIM0_9MICO</name>
<dbReference type="Proteomes" id="UP000668403">
    <property type="component" value="Unassembled WGS sequence"/>
</dbReference>
<accession>A0A939QIM0</accession>
<dbReference type="EMBL" id="JAGFBF010000004">
    <property type="protein sequence ID" value="MBO2989494.1"/>
    <property type="molecule type" value="Genomic_DNA"/>
</dbReference>